<protein>
    <submittedName>
        <fullName evidence="2">Uncharacterized protein</fullName>
    </submittedName>
</protein>
<feature type="non-terminal residue" evidence="2">
    <location>
        <position position="58"/>
    </location>
</feature>
<sequence length="58" mass="6719">MNQEVKIFSSASIYKLILSLLIFSMQFETIPLPLKVQIAPLTGIFVILFFVFTLDYIY</sequence>
<dbReference type="EMBL" id="CZVU01000036">
    <property type="protein sequence ID" value="CUT01388.1"/>
    <property type="molecule type" value="Genomic_DNA"/>
</dbReference>
<reference evidence="2 3" key="1">
    <citation type="submission" date="2015-11" db="EMBL/GenBank/DDBJ databases">
        <authorList>
            <person name="Varghese N."/>
        </authorList>
    </citation>
    <scope>NUCLEOTIDE SEQUENCE [LARGE SCALE GENOMIC DNA]</scope>
    <source>
        <strain evidence="2 3">JGI-24</strain>
    </source>
</reference>
<dbReference type="AlphaFoldDB" id="A0A656D6H1"/>
<feature type="transmembrane region" description="Helical" evidence="1">
    <location>
        <begin position="12"/>
        <end position="32"/>
    </location>
</feature>
<keyword evidence="1" id="KW-1133">Transmembrane helix</keyword>
<feature type="transmembrane region" description="Helical" evidence="1">
    <location>
        <begin position="38"/>
        <end position="57"/>
    </location>
</feature>
<gene>
    <name evidence="2" type="ORF">JGI24_00931</name>
</gene>
<name>A0A656D6H1_KRYT1</name>
<evidence type="ECO:0000313" key="2">
    <source>
        <dbReference type="EMBL" id="CUT01388.1"/>
    </source>
</evidence>
<dbReference type="Proteomes" id="UP000243065">
    <property type="component" value="Unassembled WGS sequence"/>
</dbReference>
<organism evidence="2 3">
    <name type="scientific">Kryptobacter tengchongensis</name>
    <dbReference type="NCBI Taxonomy" id="1643429"/>
    <lineage>
        <taxon>Bacteria</taxon>
        <taxon>Pseudomonadati</taxon>
        <taxon>Candidatus Kryptoniota</taxon>
        <taxon>Candidatus Kryptobacter</taxon>
    </lineage>
</organism>
<accession>A0A656D6H1</accession>
<keyword evidence="1" id="KW-0812">Transmembrane</keyword>
<keyword evidence="3" id="KW-1185">Reference proteome</keyword>
<evidence type="ECO:0000256" key="1">
    <source>
        <dbReference type="SAM" id="Phobius"/>
    </source>
</evidence>
<proteinExistence type="predicted"/>
<keyword evidence="1" id="KW-0472">Membrane</keyword>
<evidence type="ECO:0000313" key="3">
    <source>
        <dbReference type="Proteomes" id="UP000243065"/>
    </source>
</evidence>